<proteinExistence type="inferred from homology"/>
<feature type="compositionally biased region" description="Polar residues" evidence="4">
    <location>
        <begin position="483"/>
        <end position="510"/>
    </location>
</feature>
<dbReference type="STRING" id="456900.A0A195CS76"/>
<evidence type="ECO:0000313" key="8">
    <source>
        <dbReference type="Proteomes" id="UP000078542"/>
    </source>
</evidence>
<evidence type="ECO:0000256" key="1">
    <source>
        <dbReference type="ARBA" id="ARBA00009191"/>
    </source>
</evidence>
<dbReference type="SUPFAM" id="SSF63829">
    <property type="entry name" value="Calcium-dependent phosphotriesterase"/>
    <property type="match status" value="1"/>
</dbReference>
<feature type="compositionally biased region" description="Low complexity" evidence="4">
    <location>
        <begin position="461"/>
        <end position="482"/>
    </location>
</feature>
<dbReference type="Pfam" id="PF03088">
    <property type="entry name" value="Str_synth"/>
    <property type="match status" value="1"/>
</dbReference>
<accession>A0A195CS76</accession>
<gene>
    <name evidence="7" type="ORF">ALC62_06252</name>
</gene>
<protein>
    <submittedName>
        <fullName evidence="7">Adipocyte plasma membrane-associated protein</fullName>
    </submittedName>
</protein>
<evidence type="ECO:0000256" key="2">
    <source>
        <dbReference type="ARBA" id="ARBA00022553"/>
    </source>
</evidence>
<dbReference type="Pfam" id="PF20067">
    <property type="entry name" value="SSL_N"/>
    <property type="match status" value="1"/>
</dbReference>
<dbReference type="InterPro" id="IPR018119">
    <property type="entry name" value="Strictosidine_synth_cons-reg"/>
</dbReference>
<dbReference type="InterPro" id="IPR011042">
    <property type="entry name" value="6-blade_b-propeller_TolB-like"/>
</dbReference>
<comment type="similarity">
    <text evidence="1">Belongs to the strictosidine synthase family.</text>
</comment>
<keyword evidence="5" id="KW-1133">Transmembrane helix</keyword>
<evidence type="ECO:0000259" key="6">
    <source>
        <dbReference type="Pfam" id="PF03088"/>
    </source>
</evidence>
<keyword evidence="3" id="KW-0325">Glycoprotein</keyword>
<name>A0A195CS76_9HYME</name>
<keyword evidence="5" id="KW-0472">Membrane</keyword>
<dbReference type="PANTHER" id="PTHR10426">
    <property type="entry name" value="STRICTOSIDINE SYNTHASE-RELATED"/>
    <property type="match status" value="1"/>
</dbReference>
<evidence type="ECO:0000256" key="4">
    <source>
        <dbReference type="SAM" id="MobiDB-lite"/>
    </source>
</evidence>
<organism evidence="7 8">
    <name type="scientific">Cyphomyrmex costatus</name>
    <dbReference type="NCBI Taxonomy" id="456900"/>
    <lineage>
        <taxon>Eukaryota</taxon>
        <taxon>Metazoa</taxon>
        <taxon>Ecdysozoa</taxon>
        <taxon>Arthropoda</taxon>
        <taxon>Hexapoda</taxon>
        <taxon>Insecta</taxon>
        <taxon>Pterygota</taxon>
        <taxon>Neoptera</taxon>
        <taxon>Endopterygota</taxon>
        <taxon>Hymenoptera</taxon>
        <taxon>Apocrita</taxon>
        <taxon>Aculeata</taxon>
        <taxon>Formicoidea</taxon>
        <taxon>Formicidae</taxon>
        <taxon>Myrmicinae</taxon>
        <taxon>Cyphomyrmex</taxon>
    </lineage>
</organism>
<evidence type="ECO:0000313" key="7">
    <source>
        <dbReference type="EMBL" id="KYN02964.1"/>
    </source>
</evidence>
<feature type="compositionally biased region" description="Basic and acidic residues" evidence="4">
    <location>
        <begin position="559"/>
        <end position="579"/>
    </location>
</feature>
<dbReference type="KEGG" id="ccoa:108773822"/>
<dbReference type="GO" id="GO:0016787">
    <property type="term" value="F:hydrolase activity"/>
    <property type="evidence" value="ECO:0007669"/>
    <property type="project" value="TreeGrafter"/>
</dbReference>
<evidence type="ECO:0000256" key="3">
    <source>
        <dbReference type="ARBA" id="ARBA00023180"/>
    </source>
</evidence>
<feature type="compositionally biased region" description="Polar residues" evidence="4">
    <location>
        <begin position="446"/>
        <end position="460"/>
    </location>
</feature>
<feature type="compositionally biased region" description="Basic and acidic residues" evidence="4">
    <location>
        <begin position="511"/>
        <end position="550"/>
    </location>
</feature>
<keyword evidence="5" id="KW-0812">Transmembrane</keyword>
<feature type="domain" description="Strictosidine synthase conserved region" evidence="6">
    <location>
        <begin position="166"/>
        <end position="251"/>
    </location>
</feature>
<dbReference type="AlphaFoldDB" id="A0A195CS76"/>
<dbReference type="GO" id="GO:0012505">
    <property type="term" value="C:endomembrane system"/>
    <property type="evidence" value="ECO:0007669"/>
    <property type="project" value="TreeGrafter"/>
</dbReference>
<dbReference type="Proteomes" id="UP000078542">
    <property type="component" value="Unassembled WGS sequence"/>
</dbReference>
<feature type="region of interest" description="Disordered" evidence="4">
    <location>
        <begin position="414"/>
        <end position="579"/>
    </location>
</feature>
<keyword evidence="8" id="KW-1185">Reference proteome</keyword>
<dbReference type="EMBL" id="KQ977408">
    <property type="protein sequence ID" value="KYN02964.1"/>
    <property type="molecule type" value="Genomic_DNA"/>
</dbReference>
<dbReference type="OrthoDB" id="5307922at2759"/>
<reference evidence="7 8" key="1">
    <citation type="submission" date="2016-03" db="EMBL/GenBank/DDBJ databases">
        <title>Cyphomyrmex costatus WGS genome.</title>
        <authorList>
            <person name="Nygaard S."/>
            <person name="Hu H."/>
            <person name="Boomsma J."/>
            <person name="Zhang G."/>
        </authorList>
    </citation>
    <scope>NUCLEOTIDE SEQUENCE [LARGE SCALE GENOMIC DNA]</scope>
    <source>
        <strain evidence="7">MS0001</strain>
        <tissue evidence="7">Whole body</tissue>
    </source>
</reference>
<sequence>MSYLKSVGTAVIYIGLILAVITFIPGLPPEAEFVEYNITPPRQFDPKVGPKNRLNGIQKLFDGAINAPESFGSYDGQLYTGVHGGYVLRIEEDDIVPIVKFGKKCDGIWQEQKCGRPLGLKFDEKGNLYVVDAYYGIFKVNVATGEYTNIVNVTKPIDGKVSRIPNSIDIAKNGDMYWTDSSTDFALNDLVMTFLMNPSGRLIRYNAAKKENEVLIRNLAFANGVVLSDDESFVIVTETVRNRIMKYNLKGPKAGQHEIFIDGLPGAPDNIHSDGHGGFLLSLIVTTNNPELPQIYQSLIPHPYLRKMLVRLFVTMELPFKLLNDVYPNPYTERILHAIGSHQGIEFLSDPKQKSLVLRIDASGNIIEILTSDDGSAHDISSAYIHNGFLWFGTPFKNYLGRVPLKQAFPDLADSAKQSSHTRSEKHSSNVAASGAKTERVKRDTGSTTVKPIESNRASQTTPKPTAAPTTTPKPKTTAAPKSSSVPKTDKPTATASNVKPSETKSSTNAEVKKDNAKPVDDAKSNSPKFEKSNKKEDTAKTQSEKKVKVEQNASAKQTEQKSQSEKVKRETNRPKDDL</sequence>
<evidence type="ECO:0000256" key="5">
    <source>
        <dbReference type="SAM" id="Phobius"/>
    </source>
</evidence>
<feature type="transmembrane region" description="Helical" evidence="5">
    <location>
        <begin position="7"/>
        <end position="27"/>
    </location>
</feature>
<dbReference type="Gene3D" id="2.120.10.30">
    <property type="entry name" value="TolB, C-terminal domain"/>
    <property type="match status" value="1"/>
</dbReference>
<dbReference type="PANTHER" id="PTHR10426:SF88">
    <property type="entry name" value="ADIPOCYTE PLASMA MEMBRANE-ASSOCIATED PROTEIN HEMOMUCIN-RELATED"/>
    <property type="match status" value="1"/>
</dbReference>
<keyword evidence="2" id="KW-0597">Phosphoprotein</keyword>